<dbReference type="GO" id="GO:0005524">
    <property type="term" value="F:ATP binding"/>
    <property type="evidence" value="ECO:0007669"/>
    <property type="project" value="UniProtKB-KW"/>
</dbReference>
<protein>
    <recommendedName>
        <fullName evidence="3">histidine kinase</fullName>
        <ecNumber evidence="3">2.7.13.3</ecNumber>
    </recommendedName>
</protein>
<accession>A0A0B6ACG7</accession>
<dbReference type="SUPFAM" id="SSF55874">
    <property type="entry name" value="ATPase domain of HSP90 chaperone/DNA topoisomerase II/histidine kinase"/>
    <property type="match status" value="1"/>
</dbReference>
<dbReference type="PANTHER" id="PTHR43065:SF46">
    <property type="entry name" value="C4-DICARBOXYLATE TRANSPORT SENSOR PROTEIN DCTB"/>
    <property type="match status" value="1"/>
</dbReference>
<dbReference type="InterPro" id="IPR036097">
    <property type="entry name" value="HisK_dim/P_sf"/>
</dbReference>
<dbReference type="GO" id="GO:0005886">
    <property type="term" value="C:plasma membrane"/>
    <property type="evidence" value="ECO:0007669"/>
    <property type="project" value="UniProtKB-SubCell"/>
</dbReference>
<dbReference type="Pfam" id="PF07694">
    <property type="entry name" value="5TM-5TMR_LYT"/>
    <property type="match status" value="1"/>
</dbReference>
<dbReference type="PROSITE" id="PS50109">
    <property type="entry name" value="HIS_KIN"/>
    <property type="match status" value="1"/>
</dbReference>
<evidence type="ECO:0000313" key="15">
    <source>
        <dbReference type="Proteomes" id="UP000031829"/>
    </source>
</evidence>
<dbReference type="EC" id="2.7.13.3" evidence="3"/>
<dbReference type="AlphaFoldDB" id="A0A0B6ACG7"/>
<keyword evidence="12" id="KW-0902">Two-component regulatory system</keyword>
<evidence type="ECO:0000313" key="14">
    <source>
        <dbReference type="EMBL" id="AJI22635.1"/>
    </source>
</evidence>
<dbReference type="Pfam" id="PF00512">
    <property type="entry name" value="HisKA"/>
    <property type="match status" value="1"/>
</dbReference>
<keyword evidence="7" id="KW-0812">Transmembrane</keyword>
<dbReference type="GeneID" id="93644333"/>
<keyword evidence="8" id="KW-0547">Nucleotide-binding</keyword>
<dbReference type="Gene3D" id="3.30.565.10">
    <property type="entry name" value="Histidine kinase-like ATPase, C-terminal domain"/>
    <property type="match status" value="1"/>
</dbReference>
<dbReference type="InterPro" id="IPR036890">
    <property type="entry name" value="HATPase_C_sf"/>
</dbReference>
<dbReference type="Proteomes" id="UP000031829">
    <property type="component" value="Chromosome"/>
</dbReference>
<keyword evidence="10" id="KW-0067">ATP-binding</keyword>
<dbReference type="SMART" id="SM00387">
    <property type="entry name" value="HATPase_c"/>
    <property type="match status" value="1"/>
</dbReference>
<evidence type="ECO:0000256" key="3">
    <source>
        <dbReference type="ARBA" id="ARBA00012438"/>
    </source>
</evidence>
<dbReference type="InterPro" id="IPR004358">
    <property type="entry name" value="Sig_transdc_His_kin-like_C"/>
</dbReference>
<evidence type="ECO:0000256" key="9">
    <source>
        <dbReference type="ARBA" id="ARBA00022777"/>
    </source>
</evidence>
<keyword evidence="11" id="KW-1133">Transmembrane helix</keyword>
<evidence type="ECO:0000256" key="5">
    <source>
        <dbReference type="ARBA" id="ARBA00022553"/>
    </source>
</evidence>
<sequence length="424" mass="48011">MSFVTKDLLINFLFILLALFLVQMFYLIKYAKKIHWWKDRYIAVFPILAITFCLLFPVNGAYVPDDYRMDLRRIPYILGTLYGGWPLGSLLFVFILLLRLLIGGYDVGFLSTLIALPILSIPLFFITKYFLNFSLKNRIIVSTCLSIIGSLLAMLVSIFVLHVTSIPISVWVQFAILDVAGMFVITILWEAIRANLLVLQRLMKAEKLEIVSHLAASISHEVRNPLTASRGFMQMLQEDEKEPAKKRYISIAINELDRAKEIIDDYLLFANSAPERNEKMNISEEIHHVTHIMTPLANMNGVAIDFTFDEEVKCFVMGERRKLQQCLINLFKNSIEAMQNGGTLTIKVGKEGGAVIVDIIDTGCGMTQEQINRLGEPYFTTKEKGTGLGTMVSFSIIHYMKGKVSVSSVKGKETCFSLEFPLCE</sequence>
<dbReference type="InterPro" id="IPR003661">
    <property type="entry name" value="HisK_dim/P_dom"/>
</dbReference>
<dbReference type="GO" id="GO:0000155">
    <property type="term" value="F:phosphorelay sensor kinase activity"/>
    <property type="evidence" value="ECO:0007669"/>
    <property type="project" value="InterPro"/>
</dbReference>
<dbReference type="KEGG" id="bmeg:BG04_850"/>
<keyword evidence="5" id="KW-0597">Phosphoprotein</keyword>
<dbReference type="SMART" id="SM00388">
    <property type="entry name" value="HisKA"/>
    <property type="match status" value="1"/>
</dbReference>
<gene>
    <name evidence="14" type="ORF">BG04_850</name>
</gene>
<evidence type="ECO:0000256" key="11">
    <source>
        <dbReference type="ARBA" id="ARBA00022989"/>
    </source>
</evidence>
<evidence type="ECO:0000256" key="2">
    <source>
        <dbReference type="ARBA" id="ARBA00004651"/>
    </source>
</evidence>
<proteinExistence type="predicted"/>
<comment type="subcellular location">
    <subcellularLocation>
        <location evidence="2">Cell membrane</location>
        <topology evidence="2">Multi-pass membrane protein</topology>
    </subcellularLocation>
</comment>
<keyword evidence="6" id="KW-0808">Transferase</keyword>
<keyword evidence="13" id="KW-0472">Membrane</keyword>
<dbReference type="InterPro" id="IPR003594">
    <property type="entry name" value="HATPase_dom"/>
</dbReference>
<keyword evidence="9" id="KW-0418">Kinase</keyword>
<dbReference type="InterPro" id="IPR005467">
    <property type="entry name" value="His_kinase_dom"/>
</dbReference>
<keyword evidence="4" id="KW-1003">Cell membrane</keyword>
<evidence type="ECO:0000256" key="7">
    <source>
        <dbReference type="ARBA" id="ARBA00022692"/>
    </source>
</evidence>
<dbReference type="HOGENOM" id="CLU_000445_89_1_9"/>
<dbReference type="GO" id="GO:0071555">
    <property type="term" value="P:cell wall organization"/>
    <property type="evidence" value="ECO:0007669"/>
    <property type="project" value="InterPro"/>
</dbReference>
<evidence type="ECO:0000256" key="8">
    <source>
        <dbReference type="ARBA" id="ARBA00022741"/>
    </source>
</evidence>
<evidence type="ECO:0000256" key="10">
    <source>
        <dbReference type="ARBA" id="ARBA00022840"/>
    </source>
</evidence>
<organism evidence="14 15">
    <name type="scientific">Priestia megaterium (strain ATCC 14581 / DSM 32 / CCUG 1817 / JCM 2506 / NBRC 15308 / NCIMB 9376 / NCTC 10342 / NRRL B-14308 / VKM B-512 / Ford 19)</name>
    <name type="common">Bacillus megaterium</name>
    <dbReference type="NCBI Taxonomy" id="1348623"/>
    <lineage>
        <taxon>Bacteria</taxon>
        <taxon>Bacillati</taxon>
        <taxon>Bacillota</taxon>
        <taxon>Bacilli</taxon>
        <taxon>Bacillales</taxon>
        <taxon>Bacillaceae</taxon>
        <taxon>Priestia</taxon>
    </lineage>
</organism>
<dbReference type="CDD" id="cd00082">
    <property type="entry name" value="HisKA"/>
    <property type="match status" value="1"/>
</dbReference>
<dbReference type="Gene3D" id="1.10.287.130">
    <property type="match status" value="1"/>
</dbReference>
<evidence type="ECO:0000256" key="6">
    <source>
        <dbReference type="ARBA" id="ARBA00022679"/>
    </source>
</evidence>
<reference evidence="14 15" key="1">
    <citation type="journal article" date="2015" name="Genome Announc.">
        <title>Complete genome sequences for 35 biothreat assay-relevant bacillus species.</title>
        <authorList>
            <person name="Johnson S.L."/>
            <person name="Daligault H.E."/>
            <person name="Davenport K.W."/>
            <person name="Jaissle J."/>
            <person name="Frey K.G."/>
            <person name="Ladner J.T."/>
            <person name="Broomall S.M."/>
            <person name="Bishop-Lilly K.A."/>
            <person name="Bruce D.C."/>
            <person name="Gibbons H.S."/>
            <person name="Coyne S.R."/>
            <person name="Lo C.C."/>
            <person name="Meincke L."/>
            <person name="Munk A.C."/>
            <person name="Koroleva G.I."/>
            <person name="Rosenzweig C.N."/>
            <person name="Palacios G.F."/>
            <person name="Redden C.L."/>
            <person name="Minogue T.D."/>
            <person name="Chain P.S."/>
        </authorList>
    </citation>
    <scope>NUCLEOTIDE SEQUENCE [LARGE SCALE GENOMIC DNA]</scope>
    <source>
        <strain evidence="15">ATCC 14581 / DSM 32 / JCM 2506 / NBRC 15308 / NCIMB 9376 / NCTC 10342 / NRRL B-14308 / VKM B-512</strain>
    </source>
</reference>
<comment type="catalytic activity">
    <reaction evidence="1">
        <text>ATP + protein L-histidine = ADP + protein N-phospho-L-histidine.</text>
        <dbReference type="EC" id="2.7.13.3"/>
    </reaction>
</comment>
<dbReference type="InterPro" id="IPR011620">
    <property type="entry name" value="Sig_transdc_His_kinase_LytS_TM"/>
</dbReference>
<evidence type="ECO:0000256" key="13">
    <source>
        <dbReference type="ARBA" id="ARBA00023136"/>
    </source>
</evidence>
<dbReference type="SUPFAM" id="SSF47384">
    <property type="entry name" value="Homodimeric domain of signal transducing histidine kinase"/>
    <property type="match status" value="1"/>
</dbReference>
<dbReference type="PRINTS" id="PR00344">
    <property type="entry name" value="BCTRLSENSOR"/>
</dbReference>
<evidence type="ECO:0000256" key="1">
    <source>
        <dbReference type="ARBA" id="ARBA00000085"/>
    </source>
</evidence>
<dbReference type="RefSeq" id="WP_034649510.1">
    <property type="nucleotide sequence ID" value="NZ_BCVB01000001.1"/>
</dbReference>
<dbReference type="Pfam" id="PF02518">
    <property type="entry name" value="HATPase_c"/>
    <property type="match status" value="1"/>
</dbReference>
<dbReference type="PANTHER" id="PTHR43065">
    <property type="entry name" value="SENSOR HISTIDINE KINASE"/>
    <property type="match status" value="1"/>
</dbReference>
<dbReference type="EMBL" id="CP009920">
    <property type="protein sequence ID" value="AJI22635.1"/>
    <property type="molecule type" value="Genomic_DNA"/>
</dbReference>
<evidence type="ECO:0000256" key="12">
    <source>
        <dbReference type="ARBA" id="ARBA00023012"/>
    </source>
</evidence>
<evidence type="ECO:0000256" key="4">
    <source>
        <dbReference type="ARBA" id="ARBA00022475"/>
    </source>
</evidence>
<name>A0A0B6ACG7_PRIM2</name>